<evidence type="ECO:0000313" key="2">
    <source>
        <dbReference type="EMBL" id="TGL01811.1"/>
    </source>
</evidence>
<protein>
    <recommendedName>
        <fullName evidence="4">Lipocalin-like domain-containing protein</fullName>
    </recommendedName>
</protein>
<keyword evidence="1" id="KW-0732">Signal</keyword>
<accession>A0ABY2LQB9</accession>
<evidence type="ECO:0000256" key="1">
    <source>
        <dbReference type="SAM" id="SignalP"/>
    </source>
</evidence>
<comment type="caution">
    <text evidence="2">The sequence shown here is derived from an EMBL/GenBank/DDBJ whole genome shotgun (WGS) entry which is preliminary data.</text>
</comment>
<dbReference type="RefSeq" id="WP_135572804.1">
    <property type="nucleotide sequence ID" value="NZ_RQFN01000024.1"/>
</dbReference>
<dbReference type="Proteomes" id="UP000297465">
    <property type="component" value="Unassembled WGS sequence"/>
</dbReference>
<gene>
    <name evidence="2" type="ORF">EHQ31_13675</name>
</gene>
<sequence length="184" mass="18850">MKSLQNKTKLLILLSLIAGLSFQCEKKENNDKDLLTLVAVGSLFNMAGDCSVAAAGKSLNTWTTTSGVGSGTISKTSSVPVVGHPTAVLKYASTGAVTFTLNGKSEIIVYGSGSCPLDATKVIKTGITTGGSLSVDNSFENAYKLDGTGTITLTAGANTSGVYILIYAIPKNGQAAEISYSIAL</sequence>
<evidence type="ECO:0000313" key="3">
    <source>
        <dbReference type="Proteomes" id="UP000297465"/>
    </source>
</evidence>
<dbReference type="EMBL" id="RQFO01000016">
    <property type="protein sequence ID" value="TGL01811.1"/>
    <property type="molecule type" value="Genomic_DNA"/>
</dbReference>
<feature type="signal peptide" evidence="1">
    <location>
        <begin position="1"/>
        <end position="26"/>
    </location>
</feature>
<feature type="chain" id="PRO_5047468438" description="Lipocalin-like domain-containing protein" evidence="1">
    <location>
        <begin position="27"/>
        <end position="184"/>
    </location>
</feature>
<proteinExistence type="predicted"/>
<organism evidence="2 3">
    <name type="scientific">Leptospira montravelensis</name>
    <dbReference type="NCBI Taxonomy" id="2484961"/>
    <lineage>
        <taxon>Bacteria</taxon>
        <taxon>Pseudomonadati</taxon>
        <taxon>Spirochaetota</taxon>
        <taxon>Spirochaetia</taxon>
        <taxon>Leptospirales</taxon>
        <taxon>Leptospiraceae</taxon>
        <taxon>Leptospira</taxon>
    </lineage>
</organism>
<reference evidence="3" key="1">
    <citation type="journal article" date="2019" name="PLoS Negl. Trop. Dis.">
        <title>Revisiting the worldwide diversity of Leptospira species in the environment.</title>
        <authorList>
            <person name="Vincent A.T."/>
            <person name="Schiettekatte O."/>
            <person name="Bourhy P."/>
            <person name="Veyrier F.J."/>
            <person name="Picardeau M."/>
        </authorList>
    </citation>
    <scope>NUCLEOTIDE SEQUENCE [LARGE SCALE GENOMIC DNA]</scope>
    <source>
        <strain evidence="3">201800278</strain>
    </source>
</reference>
<keyword evidence="3" id="KW-1185">Reference proteome</keyword>
<name>A0ABY2LQB9_9LEPT</name>
<evidence type="ECO:0008006" key="4">
    <source>
        <dbReference type="Google" id="ProtNLM"/>
    </source>
</evidence>